<comment type="caution">
    <text evidence="3">The sequence shown here is derived from an EMBL/GenBank/DDBJ whole genome shotgun (WGS) entry which is preliminary data.</text>
</comment>
<evidence type="ECO:0000256" key="1">
    <source>
        <dbReference type="ARBA" id="ARBA00023002"/>
    </source>
</evidence>
<dbReference type="InterPro" id="IPR012349">
    <property type="entry name" value="Split_barrel_FMN-bd"/>
</dbReference>
<dbReference type="NCBIfam" id="TIGR03666">
    <property type="entry name" value="Rv2061_F420"/>
    <property type="match status" value="1"/>
</dbReference>
<evidence type="ECO:0000259" key="2">
    <source>
        <dbReference type="Pfam" id="PF01243"/>
    </source>
</evidence>
<dbReference type="SUPFAM" id="SSF50475">
    <property type="entry name" value="FMN-binding split barrel"/>
    <property type="match status" value="1"/>
</dbReference>
<feature type="domain" description="Pyridoxamine 5'-phosphate oxidase N-terminal" evidence="2">
    <location>
        <begin position="24"/>
        <end position="78"/>
    </location>
</feature>
<dbReference type="InterPro" id="IPR011576">
    <property type="entry name" value="Pyridox_Oxase_N"/>
</dbReference>
<dbReference type="Proteomes" id="UP001501570">
    <property type="component" value="Unassembled WGS sequence"/>
</dbReference>
<dbReference type="Pfam" id="PF01243">
    <property type="entry name" value="PNPOx_N"/>
    <property type="match status" value="1"/>
</dbReference>
<reference evidence="4" key="1">
    <citation type="journal article" date="2019" name="Int. J. Syst. Evol. Microbiol.">
        <title>The Global Catalogue of Microorganisms (GCM) 10K type strain sequencing project: providing services to taxonomists for standard genome sequencing and annotation.</title>
        <authorList>
            <consortium name="The Broad Institute Genomics Platform"/>
            <consortium name="The Broad Institute Genome Sequencing Center for Infectious Disease"/>
            <person name="Wu L."/>
            <person name="Ma J."/>
        </authorList>
    </citation>
    <scope>NUCLEOTIDE SEQUENCE [LARGE SCALE GENOMIC DNA]</scope>
    <source>
        <strain evidence="4">JCM 18304</strain>
    </source>
</reference>
<proteinExistence type="predicted"/>
<keyword evidence="1" id="KW-0560">Oxidoreductase</keyword>
<evidence type="ECO:0000313" key="3">
    <source>
        <dbReference type="EMBL" id="GAA5177191.1"/>
    </source>
</evidence>
<organism evidence="3 4">
    <name type="scientific">Rugosimonospora acidiphila</name>
    <dbReference type="NCBI Taxonomy" id="556531"/>
    <lineage>
        <taxon>Bacteria</taxon>
        <taxon>Bacillati</taxon>
        <taxon>Actinomycetota</taxon>
        <taxon>Actinomycetes</taxon>
        <taxon>Micromonosporales</taxon>
        <taxon>Micromonosporaceae</taxon>
        <taxon>Rugosimonospora</taxon>
    </lineage>
</organism>
<evidence type="ECO:0000313" key="4">
    <source>
        <dbReference type="Proteomes" id="UP001501570"/>
    </source>
</evidence>
<keyword evidence="4" id="KW-1185">Reference proteome</keyword>
<name>A0ABP9RGX6_9ACTN</name>
<dbReference type="PANTHER" id="PTHR35176:SF11">
    <property type="entry name" value="PYRIDOXAMINE 5'-PHOSPHATE OXIDASE FAMILY PROTEIN"/>
    <property type="match status" value="1"/>
</dbReference>
<dbReference type="EMBL" id="BAABJQ010000001">
    <property type="protein sequence ID" value="GAA5177191.1"/>
    <property type="molecule type" value="Genomic_DNA"/>
</dbReference>
<dbReference type="Gene3D" id="2.30.110.10">
    <property type="entry name" value="Electron Transport, Fmn-binding Protein, Chain A"/>
    <property type="match status" value="1"/>
</dbReference>
<dbReference type="PANTHER" id="PTHR35176">
    <property type="entry name" value="HEME OXYGENASE HI_0854-RELATED"/>
    <property type="match status" value="1"/>
</dbReference>
<protein>
    <submittedName>
        <fullName evidence="3">PPOX class F420-dependent oxidoreductase</fullName>
    </submittedName>
</protein>
<dbReference type="InterPro" id="IPR019965">
    <property type="entry name" value="PPOX_F420-dep_Rv2061_put"/>
</dbReference>
<sequence length="143" mass="15284">MGIHPAAEPDTVSVVADPWEGLGNRRYVLLTTVRGNGTPVPTPVWVVRDGDRLAVWTGAGAGKVKRIRRNASVTIAPCTVRGRPLGEPAAASAHLLPAEDTLRIIDLIIKKYRLQGRLVTWRARRRPGTTVGIGIDLDGAPAG</sequence>
<accession>A0ABP9RGX6</accession>
<dbReference type="InterPro" id="IPR052019">
    <property type="entry name" value="F420H2_bilvrd_red/Heme_oxyg"/>
</dbReference>
<gene>
    <name evidence="3" type="ORF">GCM10023322_01340</name>
</gene>